<name>A0ABP4YLJ0_9MICO</name>
<dbReference type="SUPFAM" id="SSF55961">
    <property type="entry name" value="Bet v1-like"/>
    <property type="match status" value="1"/>
</dbReference>
<comment type="caution">
    <text evidence="1">The sequence shown here is derived from an EMBL/GenBank/DDBJ whole genome shotgun (WGS) entry which is preliminary data.</text>
</comment>
<dbReference type="InterPro" id="IPR023393">
    <property type="entry name" value="START-like_dom_sf"/>
</dbReference>
<gene>
    <name evidence="1" type="ORF">GCM10009750_01490</name>
</gene>
<sequence length="153" mass="16956">MASTFSIITRTDLPVEQLFDASLSIDAHVDSMSQTGERAVGGVTSGSIGLGETVTWRARHFGVWFTMTSRITSLDRPHRFVDEQVTGPFRSFHHEHVFTRESGRTVVVDTLTIASPVFGPLAERAVLVPYLRRLITRRNRFLLDSLGPTDAAA</sequence>
<reference evidence="2" key="1">
    <citation type="journal article" date="2019" name="Int. J. Syst. Evol. Microbiol.">
        <title>The Global Catalogue of Microorganisms (GCM) 10K type strain sequencing project: providing services to taxonomists for standard genome sequencing and annotation.</title>
        <authorList>
            <consortium name="The Broad Institute Genomics Platform"/>
            <consortium name="The Broad Institute Genome Sequencing Center for Infectious Disease"/>
            <person name="Wu L."/>
            <person name="Ma J."/>
        </authorList>
    </citation>
    <scope>NUCLEOTIDE SEQUENCE [LARGE SCALE GENOMIC DNA]</scope>
    <source>
        <strain evidence="2">JCM 14323</strain>
    </source>
</reference>
<protein>
    <recommendedName>
        <fullName evidence="3">Cyclase</fullName>
    </recommendedName>
</protein>
<proteinExistence type="predicted"/>
<dbReference type="Proteomes" id="UP001501746">
    <property type="component" value="Unassembled WGS sequence"/>
</dbReference>
<accession>A0ABP4YLJ0</accession>
<keyword evidence="2" id="KW-1185">Reference proteome</keyword>
<evidence type="ECO:0000313" key="1">
    <source>
        <dbReference type="EMBL" id="GAA1822764.1"/>
    </source>
</evidence>
<dbReference type="CDD" id="cd07820">
    <property type="entry name" value="SRPBCC_3"/>
    <property type="match status" value="1"/>
</dbReference>
<dbReference type="RefSeq" id="WP_157425723.1">
    <property type="nucleotide sequence ID" value="NZ_BAAANK010000001.1"/>
</dbReference>
<evidence type="ECO:0000313" key="2">
    <source>
        <dbReference type="Proteomes" id="UP001501746"/>
    </source>
</evidence>
<evidence type="ECO:0008006" key="3">
    <source>
        <dbReference type="Google" id="ProtNLM"/>
    </source>
</evidence>
<dbReference type="Gene3D" id="3.30.530.20">
    <property type="match status" value="1"/>
</dbReference>
<organism evidence="1 2">
    <name type="scientific">Agromyces salentinus</name>
    <dbReference type="NCBI Taxonomy" id="269421"/>
    <lineage>
        <taxon>Bacteria</taxon>
        <taxon>Bacillati</taxon>
        <taxon>Actinomycetota</taxon>
        <taxon>Actinomycetes</taxon>
        <taxon>Micrococcales</taxon>
        <taxon>Microbacteriaceae</taxon>
        <taxon>Agromyces</taxon>
    </lineage>
</organism>
<dbReference type="EMBL" id="BAAANK010000001">
    <property type="protein sequence ID" value="GAA1822764.1"/>
    <property type="molecule type" value="Genomic_DNA"/>
</dbReference>